<comment type="caution">
    <text evidence="10">The sequence shown here is derived from an EMBL/GenBank/DDBJ whole genome shotgun (WGS) entry which is preliminary data.</text>
</comment>
<dbReference type="AlphaFoldDB" id="A0A1Y1WK39"/>
<organism evidence="10 11">
    <name type="scientific">Linderina pennispora</name>
    <dbReference type="NCBI Taxonomy" id="61395"/>
    <lineage>
        <taxon>Eukaryota</taxon>
        <taxon>Fungi</taxon>
        <taxon>Fungi incertae sedis</taxon>
        <taxon>Zoopagomycota</taxon>
        <taxon>Kickxellomycotina</taxon>
        <taxon>Kickxellomycetes</taxon>
        <taxon>Kickxellales</taxon>
        <taxon>Kickxellaceae</taxon>
        <taxon>Linderina</taxon>
    </lineage>
</organism>
<dbReference type="Proteomes" id="UP000193922">
    <property type="component" value="Unassembled WGS sequence"/>
</dbReference>
<proteinExistence type="predicted"/>
<dbReference type="PROSITE" id="PS50023">
    <property type="entry name" value="LIM_DOMAIN_2"/>
    <property type="match status" value="3"/>
</dbReference>
<feature type="compositionally biased region" description="Polar residues" evidence="8">
    <location>
        <begin position="116"/>
        <end position="126"/>
    </location>
</feature>
<gene>
    <name evidence="10" type="ORF">DL89DRAFT_319591</name>
</gene>
<name>A0A1Y1WK39_9FUNG</name>
<feature type="compositionally biased region" description="Pro residues" evidence="8">
    <location>
        <begin position="132"/>
        <end position="142"/>
    </location>
</feature>
<dbReference type="FunFam" id="2.10.110.10:FF:000001">
    <property type="entry name" value="Cysteine and glycine-rich protein 1"/>
    <property type="match status" value="3"/>
</dbReference>
<keyword evidence="5 7" id="KW-0440">LIM domain</keyword>
<dbReference type="PANTHER" id="PTHR24215">
    <property type="entry name" value="RHO-GTPASE-ACTIVATING PROTEIN LRG1"/>
    <property type="match status" value="1"/>
</dbReference>
<evidence type="ECO:0000256" key="1">
    <source>
        <dbReference type="ARBA" id="ARBA00004123"/>
    </source>
</evidence>
<evidence type="ECO:0000256" key="8">
    <source>
        <dbReference type="SAM" id="MobiDB-lite"/>
    </source>
</evidence>
<accession>A0A1Y1WK39</accession>
<dbReference type="InterPro" id="IPR001781">
    <property type="entry name" value="Znf_LIM"/>
</dbReference>
<dbReference type="GO" id="GO:0030036">
    <property type="term" value="P:actin cytoskeleton organization"/>
    <property type="evidence" value="ECO:0007669"/>
    <property type="project" value="TreeGrafter"/>
</dbReference>
<feature type="compositionally biased region" description="Polar residues" evidence="8">
    <location>
        <begin position="260"/>
        <end position="280"/>
    </location>
</feature>
<protein>
    <submittedName>
        <fullName evidence="10">LIM-domain-containing protein</fullName>
    </submittedName>
</protein>
<dbReference type="Gene3D" id="2.10.110.10">
    <property type="entry name" value="Cysteine Rich Protein"/>
    <property type="match status" value="3"/>
</dbReference>
<dbReference type="EMBL" id="MCFD01000001">
    <property type="protein sequence ID" value="ORX73907.1"/>
    <property type="molecule type" value="Genomic_DNA"/>
</dbReference>
<feature type="region of interest" description="Disordered" evidence="8">
    <location>
        <begin position="340"/>
        <end position="362"/>
    </location>
</feature>
<feature type="domain" description="LIM zinc-binding" evidence="9">
    <location>
        <begin position="180"/>
        <end position="240"/>
    </location>
</feature>
<dbReference type="GO" id="GO:0046872">
    <property type="term" value="F:metal ion binding"/>
    <property type="evidence" value="ECO:0007669"/>
    <property type="project" value="UniProtKB-KW"/>
</dbReference>
<evidence type="ECO:0000256" key="4">
    <source>
        <dbReference type="ARBA" id="ARBA00022833"/>
    </source>
</evidence>
<dbReference type="SUPFAM" id="SSF57716">
    <property type="entry name" value="Glucocorticoid receptor-like (DNA-binding domain)"/>
    <property type="match status" value="6"/>
</dbReference>
<dbReference type="STRING" id="61395.A0A1Y1WK39"/>
<evidence type="ECO:0000256" key="6">
    <source>
        <dbReference type="ARBA" id="ARBA00023242"/>
    </source>
</evidence>
<dbReference type="RefSeq" id="XP_040747118.1">
    <property type="nucleotide sequence ID" value="XM_040891140.1"/>
</dbReference>
<reference evidence="10 11" key="1">
    <citation type="submission" date="2016-07" db="EMBL/GenBank/DDBJ databases">
        <title>Pervasive Adenine N6-methylation of Active Genes in Fungi.</title>
        <authorList>
            <consortium name="DOE Joint Genome Institute"/>
            <person name="Mondo S.J."/>
            <person name="Dannebaum R.O."/>
            <person name="Kuo R.C."/>
            <person name="Labutti K."/>
            <person name="Haridas S."/>
            <person name="Kuo A."/>
            <person name="Salamov A."/>
            <person name="Ahrendt S.R."/>
            <person name="Lipzen A."/>
            <person name="Sullivan W."/>
            <person name="Andreopoulos W.B."/>
            <person name="Clum A."/>
            <person name="Lindquist E."/>
            <person name="Daum C."/>
            <person name="Ramamoorthy G.K."/>
            <person name="Gryganskyi A."/>
            <person name="Culley D."/>
            <person name="Magnuson J.K."/>
            <person name="James T.Y."/>
            <person name="O'Malley M.A."/>
            <person name="Stajich J.E."/>
            <person name="Spatafora J.W."/>
            <person name="Visel A."/>
            <person name="Grigoriev I.V."/>
        </authorList>
    </citation>
    <scope>NUCLEOTIDE SEQUENCE [LARGE SCALE GENOMIC DNA]</scope>
    <source>
        <strain evidence="10 11">ATCC 12442</strain>
    </source>
</reference>
<keyword evidence="11" id="KW-1185">Reference proteome</keyword>
<evidence type="ECO:0000256" key="7">
    <source>
        <dbReference type="PROSITE-ProRule" id="PRU00125"/>
    </source>
</evidence>
<feature type="domain" description="LIM zinc-binding" evidence="9">
    <location>
        <begin position="8"/>
        <end position="68"/>
    </location>
</feature>
<dbReference type="GO" id="GO:0005737">
    <property type="term" value="C:cytoplasm"/>
    <property type="evidence" value="ECO:0007669"/>
    <property type="project" value="TreeGrafter"/>
</dbReference>
<evidence type="ECO:0000256" key="5">
    <source>
        <dbReference type="ARBA" id="ARBA00023038"/>
    </source>
</evidence>
<feature type="domain" description="LIM zinc-binding" evidence="9">
    <location>
        <begin position="377"/>
        <end position="437"/>
    </location>
</feature>
<evidence type="ECO:0000313" key="10">
    <source>
        <dbReference type="EMBL" id="ORX73907.1"/>
    </source>
</evidence>
<evidence type="ECO:0000313" key="11">
    <source>
        <dbReference type="Proteomes" id="UP000193922"/>
    </source>
</evidence>
<dbReference type="GO" id="GO:0005634">
    <property type="term" value="C:nucleus"/>
    <property type="evidence" value="ECO:0007669"/>
    <property type="project" value="UniProtKB-SubCell"/>
</dbReference>
<dbReference type="Pfam" id="PF00412">
    <property type="entry name" value="LIM"/>
    <property type="match status" value="3"/>
</dbReference>
<feature type="region of interest" description="Disordered" evidence="8">
    <location>
        <begin position="253"/>
        <end position="314"/>
    </location>
</feature>
<keyword evidence="4 7" id="KW-0862">Zinc</keyword>
<keyword evidence="2 7" id="KW-0479">Metal-binding</keyword>
<dbReference type="OrthoDB" id="8062037at2759"/>
<dbReference type="CDD" id="cd09326">
    <property type="entry name" value="LIM_CRP_like"/>
    <property type="match status" value="3"/>
</dbReference>
<feature type="region of interest" description="Disordered" evidence="8">
    <location>
        <begin position="74"/>
        <end position="154"/>
    </location>
</feature>
<evidence type="ECO:0000256" key="2">
    <source>
        <dbReference type="ARBA" id="ARBA00022723"/>
    </source>
</evidence>
<sequence>MVVFGEAPKCPRCSKSVYAAEEVIGPDGPWHRSCFKCKECQRRLDSTTMTEHEHEVYCRTCHSRMFRPGARNAISGAAAAPPPPVNARPVAQYAESPQNTRVDSRDQQAPALPQRSIATVSSSYRDQTAPEAPQPPQIPPRTTPSRSSVTVGGYKHVGDISPSSVFSSGRPRFNVAANKDICPRCSKQIYHAEKVVGPRGPWHKACFRCKRCSTSLSSATVTEHDGEAFCRNCYTKLFSPRGYNIGGSTETVSEAGITRSRATSSSTDHSQSPTRSSRAASNAVPPMPLVSPYSASPPRQHMHSGSLDGGSRGPALGSYNTSTISAASAAAAAAAAVASSVGPPSPVQTAPRPGSSRGGLYGRAYQPKKMAFNVPADICPRCNDRIYAAEAGVAAGRKYHKKCIRCRLCNTTISSLQLTERDGEIYCRQCYAKHFGPKGFRPTLGPAINDY</sequence>
<dbReference type="SMART" id="SM00132">
    <property type="entry name" value="LIM"/>
    <property type="match status" value="3"/>
</dbReference>
<keyword evidence="6" id="KW-0539">Nucleus</keyword>
<evidence type="ECO:0000256" key="3">
    <source>
        <dbReference type="ARBA" id="ARBA00022737"/>
    </source>
</evidence>
<comment type="subcellular location">
    <subcellularLocation>
        <location evidence="1">Nucleus</location>
    </subcellularLocation>
</comment>
<keyword evidence="3" id="KW-0677">Repeat</keyword>
<dbReference type="PROSITE" id="PS00478">
    <property type="entry name" value="LIM_DOMAIN_1"/>
    <property type="match status" value="3"/>
</dbReference>
<evidence type="ECO:0000259" key="9">
    <source>
        <dbReference type="PROSITE" id="PS50023"/>
    </source>
</evidence>
<dbReference type="GeneID" id="63807788"/>
<dbReference type="PANTHER" id="PTHR24215:SF35">
    <property type="entry name" value="MUSCLE LIM PROTEIN MLP84B"/>
    <property type="match status" value="1"/>
</dbReference>